<accession>A0A5J9V5V1</accession>
<sequence>TRHNVFKCADSDNDVSLKVSLASWCDGGFSETTSTAARSLYGIGDALDIFSSVYFDDKADSLVLPHTLLYNEGYVKINCDDAVSMQSGAGSWGCVVGDEEV</sequence>
<proteinExistence type="predicted"/>
<keyword evidence="2" id="KW-1185">Reference proteome</keyword>
<dbReference type="Gramene" id="TVU31303">
    <property type="protein sequence ID" value="TVU31303"/>
    <property type="gene ID" value="EJB05_22985"/>
</dbReference>
<dbReference type="Proteomes" id="UP000324897">
    <property type="component" value="Chromosome 1"/>
</dbReference>
<dbReference type="AlphaFoldDB" id="A0A5J9V5V1"/>
<evidence type="ECO:0000313" key="1">
    <source>
        <dbReference type="EMBL" id="TVU31303.1"/>
    </source>
</evidence>
<name>A0A5J9V5V1_9POAL</name>
<reference evidence="1 2" key="1">
    <citation type="journal article" date="2019" name="Sci. Rep.">
        <title>A high-quality genome of Eragrostis curvula grass provides insights into Poaceae evolution and supports new strategies to enhance forage quality.</title>
        <authorList>
            <person name="Carballo J."/>
            <person name="Santos B.A.C.M."/>
            <person name="Zappacosta D."/>
            <person name="Garbus I."/>
            <person name="Selva J.P."/>
            <person name="Gallo C.A."/>
            <person name="Diaz A."/>
            <person name="Albertini E."/>
            <person name="Caccamo M."/>
            <person name="Echenique V."/>
        </authorList>
    </citation>
    <scope>NUCLEOTIDE SEQUENCE [LARGE SCALE GENOMIC DNA]</scope>
    <source>
        <strain evidence="2">cv. Victoria</strain>
        <tissue evidence="1">Leaf</tissue>
    </source>
</reference>
<dbReference type="EMBL" id="RWGY01000011">
    <property type="protein sequence ID" value="TVU31303.1"/>
    <property type="molecule type" value="Genomic_DNA"/>
</dbReference>
<gene>
    <name evidence="1" type="ORF">EJB05_22985</name>
</gene>
<organism evidence="1 2">
    <name type="scientific">Eragrostis curvula</name>
    <name type="common">weeping love grass</name>
    <dbReference type="NCBI Taxonomy" id="38414"/>
    <lineage>
        <taxon>Eukaryota</taxon>
        <taxon>Viridiplantae</taxon>
        <taxon>Streptophyta</taxon>
        <taxon>Embryophyta</taxon>
        <taxon>Tracheophyta</taxon>
        <taxon>Spermatophyta</taxon>
        <taxon>Magnoliopsida</taxon>
        <taxon>Liliopsida</taxon>
        <taxon>Poales</taxon>
        <taxon>Poaceae</taxon>
        <taxon>PACMAD clade</taxon>
        <taxon>Chloridoideae</taxon>
        <taxon>Eragrostideae</taxon>
        <taxon>Eragrostidinae</taxon>
        <taxon>Eragrostis</taxon>
    </lineage>
</organism>
<feature type="non-terminal residue" evidence="1">
    <location>
        <position position="1"/>
    </location>
</feature>
<evidence type="ECO:0000313" key="2">
    <source>
        <dbReference type="Proteomes" id="UP000324897"/>
    </source>
</evidence>
<protein>
    <submittedName>
        <fullName evidence="1">Uncharacterized protein</fullName>
    </submittedName>
</protein>
<comment type="caution">
    <text evidence="1">The sequence shown here is derived from an EMBL/GenBank/DDBJ whole genome shotgun (WGS) entry which is preliminary data.</text>
</comment>